<proteinExistence type="predicted"/>
<reference evidence="2 3" key="1">
    <citation type="journal article" date="2010" name="Science">
        <title>Genomic comparison of the ants Camponotus floridanus and Harpegnathos saltator.</title>
        <authorList>
            <person name="Bonasio R."/>
            <person name="Zhang G."/>
            <person name="Ye C."/>
            <person name="Mutti N.S."/>
            <person name="Fang X."/>
            <person name="Qin N."/>
            <person name="Donahue G."/>
            <person name="Yang P."/>
            <person name="Li Q."/>
            <person name="Li C."/>
            <person name="Zhang P."/>
            <person name="Huang Z."/>
            <person name="Berger S.L."/>
            <person name="Reinberg D."/>
            <person name="Wang J."/>
            <person name="Liebig J."/>
        </authorList>
    </citation>
    <scope>NUCLEOTIDE SEQUENCE [LARGE SCALE GENOMIC DNA]</scope>
    <source>
        <strain evidence="2 3">R22 G/1</strain>
    </source>
</reference>
<dbReference type="EMBL" id="GL447977">
    <property type="protein sequence ID" value="EFN85633.1"/>
    <property type="molecule type" value="Genomic_DNA"/>
</dbReference>
<dbReference type="InParanoid" id="E2BF97"/>
<feature type="compositionally biased region" description="Basic residues" evidence="1">
    <location>
        <begin position="1"/>
        <end position="12"/>
    </location>
</feature>
<keyword evidence="3" id="KW-1185">Reference proteome</keyword>
<evidence type="ECO:0000313" key="3">
    <source>
        <dbReference type="Proteomes" id="UP000008237"/>
    </source>
</evidence>
<name>E2BF97_HARSA</name>
<protein>
    <submittedName>
        <fullName evidence="2">Uncharacterized protein</fullName>
    </submittedName>
</protein>
<evidence type="ECO:0000313" key="2">
    <source>
        <dbReference type="EMBL" id="EFN85633.1"/>
    </source>
</evidence>
<accession>E2BF97</accession>
<dbReference type="Proteomes" id="UP000008237">
    <property type="component" value="Unassembled WGS sequence"/>
</dbReference>
<evidence type="ECO:0000256" key="1">
    <source>
        <dbReference type="SAM" id="MobiDB-lite"/>
    </source>
</evidence>
<sequence length="212" mass="24001">MKKAPTMSRKRSDRLSSTGSNGSLEPTAEGQKSSGIDLKIDWIVKAIKEMRDEIACKKEIKLMIKEVVQEEIGYYRQELKELKQKNQEGIVDQINGAGGSTQRSYCSVTIIRGLGMKQYVNKPTRITKDSQTIIDLVLANGEVKVQVKDRPKITDHAWLQVELGSSRSEKKYREFSGRDYSKFNSSEFLRLLELKIIQGQGLCVNTRAEKLA</sequence>
<dbReference type="OrthoDB" id="7634906at2759"/>
<gene>
    <name evidence="2" type="ORF">EAI_07005</name>
</gene>
<feature type="region of interest" description="Disordered" evidence="1">
    <location>
        <begin position="1"/>
        <end position="31"/>
    </location>
</feature>
<feature type="compositionally biased region" description="Polar residues" evidence="1">
    <location>
        <begin position="15"/>
        <end position="31"/>
    </location>
</feature>
<organism evidence="3">
    <name type="scientific">Harpegnathos saltator</name>
    <name type="common">Jerdon's jumping ant</name>
    <dbReference type="NCBI Taxonomy" id="610380"/>
    <lineage>
        <taxon>Eukaryota</taxon>
        <taxon>Metazoa</taxon>
        <taxon>Ecdysozoa</taxon>
        <taxon>Arthropoda</taxon>
        <taxon>Hexapoda</taxon>
        <taxon>Insecta</taxon>
        <taxon>Pterygota</taxon>
        <taxon>Neoptera</taxon>
        <taxon>Endopterygota</taxon>
        <taxon>Hymenoptera</taxon>
        <taxon>Apocrita</taxon>
        <taxon>Aculeata</taxon>
        <taxon>Formicoidea</taxon>
        <taxon>Formicidae</taxon>
        <taxon>Ponerinae</taxon>
        <taxon>Ponerini</taxon>
        <taxon>Harpegnathos</taxon>
    </lineage>
</organism>
<dbReference type="AlphaFoldDB" id="E2BF97"/>